<dbReference type="EMBL" id="CP000559">
    <property type="protein sequence ID" value="ABN07419.1"/>
    <property type="molecule type" value="Genomic_DNA"/>
</dbReference>
<dbReference type="AlphaFoldDB" id="A2SSW3"/>
<dbReference type="STRING" id="410358.Mlab_1250"/>
<organism evidence="3 4">
    <name type="scientific">Methanocorpusculum labreanum (strain ATCC 43576 / DSM 4855 / Z)</name>
    <dbReference type="NCBI Taxonomy" id="410358"/>
    <lineage>
        <taxon>Archaea</taxon>
        <taxon>Methanobacteriati</taxon>
        <taxon>Methanobacteriota</taxon>
        <taxon>Stenosarchaea group</taxon>
        <taxon>Methanomicrobia</taxon>
        <taxon>Methanomicrobiales</taxon>
        <taxon>Methanocorpusculaceae</taxon>
        <taxon>Methanocorpusculum</taxon>
    </lineage>
</organism>
<keyword evidence="4" id="KW-1185">Reference proteome</keyword>
<accession>A2SSW3</accession>
<evidence type="ECO:0000313" key="3">
    <source>
        <dbReference type="EMBL" id="ABN07419.1"/>
    </source>
</evidence>
<keyword evidence="1" id="KW-1133">Transmembrane helix</keyword>
<name>A2SSW3_METLZ</name>
<dbReference type="KEGG" id="mla:Mlab_1250"/>
<reference evidence="3 4" key="1">
    <citation type="journal article" date="2009" name="Stand. Genomic Sci.">
        <title>Complete genome sequence of Methanocorpusculum labreanum type strain Z.</title>
        <authorList>
            <person name="Anderson I.J."/>
            <person name="Sieprawska-Lupa M."/>
            <person name="Goltsman E."/>
            <person name="Lapidus A."/>
            <person name="Copeland A."/>
            <person name="Glavina Del Rio T."/>
            <person name="Tice H."/>
            <person name="Dalin E."/>
            <person name="Barry K."/>
            <person name="Pitluck S."/>
            <person name="Hauser L."/>
            <person name="Land M."/>
            <person name="Lucas S."/>
            <person name="Richardson P."/>
            <person name="Whitman W.B."/>
            <person name="Kyrpides N.C."/>
        </authorList>
    </citation>
    <scope>NUCLEOTIDE SEQUENCE [LARGE SCALE GENOMIC DNA]</scope>
    <source>
        <strain evidence="4">ATCC 43576 / DSM 4855 / Z</strain>
    </source>
</reference>
<dbReference type="eggNOG" id="arCOG02417">
    <property type="taxonomic scope" value="Archaea"/>
</dbReference>
<feature type="domain" description="Archaeal Type IV pilin N-terminal" evidence="2">
    <location>
        <begin position="8"/>
        <end position="81"/>
    </location>
</feature>
<proteinExistence type="predicted"/>
<keyword evidence="1" id="KW-0472">Membrane</keyword>
<feature type="transmembrane region" description="Helical" evidence="1">
    <location>
        <begin position="12"/>
        <end position="36"/>
    </location>
</feature>
<evidence type="ECO:0000256" key="1">
    <source>
        <dbReference type="SAM" id="Phobius"/>
    </source>
</evidence>
<dbReference type="OrthoDB" id="378505at2157"/>
<evidence type="ECO:0000259" key="2">
    <source>
        <dbReference type="Pfam" id="PF07790"/>
    </source>
</evidence>
<sequence>MKARPEAAISPTIGVILLIFLTVVLVGAAALVFFGFSGDLTEPKHAYITAETTDNATNPLVLRVWDIGDGTVLKDLVVSVNTPEGVSIGTPTKISNAFYVGETIPIEFDDSFPKGSYLVTVTGEFADGANQVLFTKIMDLGADGRKIQEVSTEKLFLMADYAYWKPNKLYLTDTTPYKNILNISYWTLDLGYSGVDIQVLSHPADDYSYTYPTEAFNGTSQTFVITYTAYYIDGKSKTTVQKEVQLYVSEQPDQLGEYVKNYKIGGESLQGTGDSTHHIPLVGILATTIWREDIDGRYIIVDGEYRPALQVNLNDPKEGASSVSVTSDTEFRVGSTYFAPGETYAGTFSTFYLNTANRTAINVTLKIFDASNTKLAEQTTLITIRD</sequence>
<gene>
    <name evidence="3" type="ordered locus">Mlab_1250</name>
</gene>
<keyword evidence="1" id="KW-0812">Transmembrane</keyword>
<dbReference type="InterPro" id="IPR012859">
    <property type="entry name" value="Pilin_N_archaeal"/>
</dbReference>
<protein>
    <recommendedName>
        <fullName evidence="2">Archaeal Type IV pilin N-terminal domain-containing protein</fullName>
    </recommendedName>
</protein>
<dbReference type="Pfam" id="PF07790">
    <property type="entry name" value="Pilin_N"/>
    <property type="match status" value="1"/>
</dbReference>
<dbReference type="GeneID" id="4794784"/>
<dbReference type="RefSeq" id="WP_011833622.1">
    <property type="nucleotide sequence ID" value="NC_008942.1"/>
</dbReference>
<dbReference type="Proteomes" id="UP000000365">
    <property type="component" value="Chromosome"/>
</dbReference>
<evidence type="ECO:0000313" key="4">
    <source>
        <dbReference type="Proteomes" id="UP000000365"/>
    </source>
</evidence>
<dbReference type="HOGENOM" id="CLU_714985_0_0_2"/>